<dbReference type="STRING" id="1054147.F4Q303"/>
<organism evidence="9 10">
    <name type="scientific">Cavenderia fasciculata</name>
    <name type="common">Slime mold</name>
    <name type="synonym">Dictyostelium fasciculatum</name>
    <dbReference type="NCBI Taxonomy" id="261658"/>
    <lineage>
        <taxon>Eukaryota</taxon>
        <taxon>Amoebozoa</taxon>
        <taxon>Evosea</taxon>
        <taxon>Eumycetozoa</taxon>
        <taxon>Dictyostelia</taxon>
        <taxon>Acytosteliales</taxon>
        <taxon>Cavenderiaceae</taxon>
        <taxon>Cavenderia</taxon>
    </lineage>
</organism>
<evidence type="ECO:0000313" key="10">
    <source>
        <dbReference type="Proteomes" id="UP000007797"/>
    </source>
</evidence>
<feature type="active site" description="Proton donor; for dehydratase activity" evidence="5">
    <location>
        <position position="1061"/>
    </location>
</feature>
<evidence type="ECO:0000256" key="5">
    <source>
        <dbReference type="PROSITE-ProRule" id="PRU01363"/>
    </source>
</evidence>
<dbReference type="GO" id="GO:0006633">
    <property type="term" value="P:fatty acid biosynthetic process"/>
    <property type="evidence" value="ECO:0007669"/>
    <property type="project" value="InterPro"/>
</dbReference>
<accession>F4Q303</accession>
<dbReference type="InterPro" id="IPR050444">
    <property type="entry name" value="Polyketide_Synthase"/>
</dbReference>
<dbReference type="GO" id="GO:0016491">
    <property type="term" value="F:oxidoreductase activity"/>
    <property type="evidence" value="ECO:0007669"/>
    <property type="project" value="InterPro"/>
</dbReference>
<evidence type="ECO:0000259" key="8">
    <source>
        <dbReference type="PROSITE" id="PS52019"/>
    </source>
</evidence>
<dbReference type="Pfam" id="PF00109">
    <property type="entry name" value="ketoacyl-synt"/>
    <property type="match status" value="1"/>
</dbReference>
<feature type="domain" description="PKS/mFAS DH" evidence="8">
    <location>
        <begin position="852"/>
        <end position="1154"/>
    </location>
</feature>
<keyword evidence="2" id="KW-0596">Phosphopantetheine</keyword>
<protein>
    <submittedName>
        <fullName evidence="9">Polyketide synthase</fullName>
    </submittedName>
</protein>
<dbReference type="Gene3D" id="3.40.366.10">
    <property type="entry name" value="Malonyl-Coenzyme A Acyl Carrier Protein, domain 2"/>
    <property type="match status" value="1"/>
</dbReference>
<dbReference type="Gene3D" id="3.40.47.10">
    <property type="match status" value="1"/>
</dbReference>
<dbReference type="PROSITE" id="PS00012">
    <property type="entry name" value="PHOSPHOPANTETHEINE"/>
    <property type="match status" value="1"/>
</dbReference>
<feature type="domain" description="Carrier" evidence="6">
    <location>
        <begin position="2128"/>
        <end position="2206"/>
    </location>
</feature>
<dbReference type="FunFam" id="3.40.366.10:FF:000002">
    <property type="entry name" value="Probable polyketide synthase 2"/>
    <property type="match status" value="1"/>
</dbReference>
<name>F4Q303_CACFS</name>
<dbReference type="SMART" id="SM00827">
    <property type="entry name" value="PKS_AT"/>
    <property type="match status" value="1"/>
</dbReference>
<dbReference type="GeneID" id="14868754"/>
<dbReference type="SMART" id="SM00825">
    <property type="entry name" value="PKS_KS"/>
    <property type="match status" value="1"/>
</dbReference>
<dbReference type="InterPro" id="IPR011032">
    <property type="entry name" value="GroES-like_sf"/>
</dbReference>
<reference evidence="10" key="1">
    <citation type="journal article" date="2011" name="Genome Res.">
        <title>Phylogeny-wide analysis of social amoeba genomes highlights ancient origins for complex intercellular communication.</title>
        <authorList>
            <person name="Heidel A.J."/>
            <person name="Lawal H.M."/>
            <person name="Felder M."/>
            <person name="Schilde C."/>
            <person name="Helps N.R."/>
            <person name="Tunggal B."/>
            <person name="Rivero F."/>
            <person name="John U."/>
            <person name="Schleicher M."/>
            <person name="Eichinger L."/>
            <person name="Platzer M."/>
            <person name="Noegel A.A."/>
            <person name="Schaap P."/>
            <person name="Gloeckner G."/>
        </authorList>
    </citation>
    <scope>NUCLEOTIDE SEQUENCE [LARGE SCALE GENOMIC DNA]</scope>
    <source>
        <strain evidence="10">SH3</strain>
    </source>
</reference>
<comment type="cofactor">
    <cofactor evidence="1">
        <name>pantetheine 4'-phosphate</name>
        <dbReference type="ChEBI" id="CHEBI:47942"/>
    </cofactor>
</comment>
<dbReference type="Pfam" id="PF00698">
    <property type="entry name" value="Acyl_transf_1"/>
    <property type="match status" value="1"/>
</dbReference>
<dbReference type="GO" id="GO:0004315">
    <property type="term" value="F:3-oxoacyl-[acyl-carrier-protein] synthase activity"/>
    <property type="evidence" value="ECO:0007669"/>
    <property type="project" value="InterPro"/>
</dbReference>
<dbReference type="SUPFAM" id="SSF47336">
    <property type="entry name" value="ACP-like"/>
    <property type="match status" value="1"/>
</dbReference>
<dbReference type="InterPro" id="IPR013154">
    <property type="entry name" value="ADH-like_N"/>
</dbReference>
<dbReference type="Pfam" id="PF08659">
    <property type="entry name" value="KR"/>
    <property type="match status" value="1"/>
</dbReference>
<evidence type="ECO:0000256" key="1">
    <source>
        <dbReference type="ARBA" id="ARBA00001957"/>
    </source>
</evidence>
<dbReference type="InterPro" id="IPR032821">
    <property type="entry name" value="PKS_assoc"/>
</dbReference>
<dbReference type="Pfam" id="PF08240">
    <property type="entry name" value="ADH_N"/>
    <property type="match status" value="1"/>
</dbReference>
<sequence length="2208" mass="248331">MKEWTHFDRHFFMSLTAESQVLEPQIRLFYTIVWEALEDARIDPASMRGSNTSVFIGQMFESNSPMQTHDITTMKPILRAGRSDTALGVAYQYDFRGPAYSIDTACSSSLVGILQGIETIQNGESDVSICGGMNCFIEPTVSIHFSQTGLVGKGGKCASFDSSADGYVRSEGVGVVVLKKLSKAIEDNDNIYCVIKGGNCNADGNFEKTSPTAPSHAAQQVNTKTALAKTGLSPSDIYYVECHGTGTPIGDPLEVQGIAGVFGQSHTKEQPLRIGSVKSNIGHTESTAGVASIIKCAMMLKNRMLIKNINFKELNPKIDLLDGKIKIVLENEPLPDRIIRMGINSFGLTGSNSHIIIEEFKCQNNSNNDSNGNYINSSSLVLDYLIPFSANSQKSLDSYVDMIKNNVDSYRNKMSFEDFVRHQSQSTNHPVCKKLIVAKDWDSFESAATLVYEKQQSFVSSMSQLNKAVTKPIVMVFCGQGAQWSGMGDQLYHHYKVFRDSVDHVDQLLYQHYQYSIMAQLRQSNEKDIHHPILAQPSTFIIQVALVKLYQSFGIVPSIVVGHSFGDITAAWCSGIISLEEASRIVYLRSVAQNMTIGSGRMLAVSLTFDTFKERFQQQLHKPSQYDSIELACYNSVDSIVLAGDEEQLEPINQQLKNDNIFSAFLGTPCAFHSTKQESTKEFIFNHLDNNIKYECDRPTIPYFSTTTSQLIKSSSEFNAQYIYDNLRQPVLFQQSINNIIDYTKNNGPLQEYIYLEIAPHSTLSFYLKALLSSSQQKAATILSPLNRKKDQVESIQSCLSQLYFNDASVDFTNQLISTAGDNGWKDRTRYLPRYQWDAEYLWWEQPKFKKIRLEGTSTTLLGICDDQPILAFESTIDVARPSYQYLKGHKVKGKYLFPGAGYIENIINAFPNKDIHIHHLEFIAPFFLKEGAPSRLKSSFISSSSTDYQVVFQYYDDKVSKWIKSSVGRLSITTPLITKNLVDKYDNVDKLKQEAYNIATMTQTDVYQKLAKVGLLYGETFRRVKQISFSQSGSILSEIECKSRNHFEESNTVLNASVLDCILHSNLVQFKGEGSQCELVFDRIEDFQISSNNIPRHPCQSLFNIAKASLKMKEKQQRGNEFKGSIDIIDHDGNIIIKCRKIVCTSLTKVVKTHQAKHPSKFIKQSIYQPKNSPSPPPPPPSLSSSSLNVFEYLEGLVKSSPSTHKTLRVLDFIHNEFISLEIISCFSYLVTLRGDIMIDFIAPTNSVISMDLKRDNLSVKFYQDYNTSFTLNDQGFLSNSCDIVLSTIDLVQNNNYLLSELSQLLNPNGQLVFINNNDNDSPDENDRESFINNNIKSAQLNIILQQPTTINGPKSNQVLLICQKSSIEETDINRYDHLLFITPSSSSSSSSSSRLLKRLIEQSKKIQNNICLFSVDDIMDESKYQTLLDSISYKDGSKVVIIYLESVEEMKIDNLELKSMQLIRLHQIIRKEQLPITLISLISSQLNQCLIPICREYERPSGLFLFDSVSMIMDDQCTNQISLSQILKFANHQHIGEKHVKLDYINNSIQLSTERFIETPNALELDQSFIITNKQEAKVKFEKDSHYHLRPKVEILKDNQVEIQVKAASINFKDLMILEGRVDQSLFTSGDLNDPPLGQDCSGVITRIGSKVTKFKVGDEVCAYTSSFASSTLTREDCMVHIPKGMSFTQAASLPVAMGTAYSILYKRAHIETSESILIHGAAGGVGLGMLNLLKHGQHRGKIFVTTGSPDKKEYLKQQYGTFITAILSYDNFTQPILEMTLGKGVHYVVNTLDYSKMHANFKCLYKNGILFDLKHIGKVVVDFENVETELLEPMLSEPNKKPIERLNYSLDGIQDTLLITGQTGVAIESLQYIIKHSPKLRDIIVVSYSAPKYEIQLLDNDIKTKYKHLQLHYLQCDIGNYNQLALSIQQLYQRHSNIKPVKSVIHCANNYVFSLSDDLTMDVHHQALSAKAIGAWNLHTLFERLDWKLNHFHTMSSIAQFAGRESFSYSVANAFLDNLAQYRRNLGLQGTSIIWGSIGSTGRVAIDKGSNEGLLSVGFDIMPLHSVYGILRACFINDHTPFTVLQCTSLSINKFVSASPNLSHLFCLMSNVIPKNTIHNNLSASLQDNIENKILEFISETLSIEKHLLSGDTKLKDYGVDSMISIQIRTWIENEFKKSNFLNQAQISNGTINSIIETINRNLKS</sequence>
<dbReference type="KEGG" id="dfa:DFA_08563"/>
<keyword evidence="10" id="KW-1185">Reference proteome</keyword>
<dbReference type="PROSITE" id="PS52019">
    <property type="entry name" value="PKS_MFAS_DH"/>
    <property type="match status" value="1"/>
</dbReference>
<dbReference type="InterPro" id="IPR009081">
    <property type="entry name" value="PP-bd_ACP"/>
</dbReference>
<dbReference type="InterPro" id="IPR036736">
    <property type="entry name" value="ACP-like_sf"/>
</dbReference>
<evidence type="ECO:0000256" key="2">
    <source>
        <dbReference type="ARBA" id="ARBA00022450"/>
    </source>
</evidence>
<dbReference type="InterPro" id="IPR020843">
    <property type="entry name" value="ER"/>
</dbReference>
<dbReference type="Pfam" id="PF16197">
    <property type="entry name" value="KAsynt_C_assoc"/>
    <property type="match status" value="1"/>
</dbReference>
<dbReference type="RefSeq" id="XP_004356051.1">
    <property type="nucleotide sequence ID" value="XM_004355998.1"/>
</dbReference>
<dbReference type="Pfam" id="PF14765">
    <property type="entry name" value="PS-DH"/>
    <property type="match status" value="1"/>
</dbReference>
<dbReference type="InterPro" id="IPR001227">
    <property type="entry name" value="Ac_transferase_dom_sf"/>
</dbReference>
<dbReference type="InterPro" id="IPR014043">
    <property type="entry name" value="Acyl_transferase_dom"/>
</dbReference>
<feature type="region of interest" description="N-terminal hotdog fold" evidence="5">
    <location>
        <begin position="852"/>
        <end position="978"/>
    </location>
</feature>
<dbReference type="InterPro" id="IPR013968">
    <property type="entry name" value="PKS_KR"/>
</dbReference>
<dbReference type="InterPro" id="IPR057326">
    <property type="entry name" value="KR_dom"/>
</dbReference>
<dbReference type="PROSITE" id="PS50075">
    <property type="entry name" value="CARRIER"/>
    <property type="match status" value="1"/>
</dbReference>
<dbReference type="PANTHER" id="PTHR45681">
    <property type="entry name" value="POLYKETIDE SYNTHASE 44-RELATED"/>
    <property type="match status" value="1"/>
</dbReference>
<dbReference type="InterPro" id="IPR014031">
    <property type="entry name" value="Ketoacyl_synth_C"/>
</dbReference>
<evidence type="ECO:0000259" key="6">
    <source>
        <dbReference type="PROSITE" id="PS50075"/>
    </source>
</evidence>
<dbReference type="InterPro" id="IPR049551">
    <property type="entry name" value="PKS_DH_C"/>
</dbReference>
<dbReference type="InterPro" id="IPR006162">
    <property type="entry name" value="Ppantetheine_attach_site"/>
</dbReference>
<dbReference type="Gene3D" id="1.10.1200.10">
    <property type="entry name" value="ACP-like"/>
    <property type="match status" value="1"/>
</dbReference>
<dbReference type="InterPro" id="IPR049900">
    <property type="entry name" value="PKS_mFAS_DH"/>
</dbReference>
<dbReference type="Pfam" id="PF02801">
    <property type="entry name" value="Ketoacyl-synt_C"/>
    <property type="match status" value="1"/>
</dbReference>
<dbReference type="Gene3D" id="3.30.70.3290">
    <property type="match status" value="1"/>
</dbReference>
<dbReference type="Proteomes" id="UP000007797">
    <property type="component" value="Unassembled WGS sequence"/>
</dbReference>
<dbReference type="SMART" id="SM00829">
    <property type="entry name" value="PKS_ER"/>
    <property type="match status" value="1"/>
</dbReference>
<dbReference type="InterPro" id="IPR016036">
    <property type="entry name" value="Malonyl_transacylase_ACP-bd"/>
</dbReference>
<dbReference type="EMBL" id="GL883021">
    <property type="protein sequence ID" value="EGG17567.1"/>
    <property type="molecule type" value="Genomic_DNA"/>
</dbReference>
<dbReference type="Gene3D" id="3.40.50.720">
    <property type="entry name" value="NAD(P)-binding Rossmann-like Domain"/>
    <property type="match status" value="1"/>
</dbReference>
<feature type="active site" description="Proton acceptor; for dehydratase activity" evidence="5">
    <location>
        <position position="890"/>
    </location>
</feature>
<dbReference type="PROSITE" id="PS52004">
    <property type="entry name" value="KS3_2"/>
    <property type="match status" value="1"/>
</dbReference>
<evidence type="ECO:0000256" key="3">
    <source>
        <dbReference type="ARBA" id="ARBA00022553"/>
    </source>
</evidence>
<dbReference type="InterPro" id="IPR018201">
    <property type="entry name" value="Ketoacyl_synth_AS"/>
</dbReference>
<dbReference type="SUPFAM" id="SSF55048">
    <property type="entry name" value="Probable ACP-binding domain of malonyl-CoA ACP transacylase"/>
    <property type="match status" value="1"/>
</dbReference>
<proteinExistence type="predicted"/>
<keyword evidence="4" id="KW-0808">Transferase</keyword>
<dbReference type="SUPFAM" id="SSF50129">
    <property type="entry name" value="GroES-like"/>
    <property type="match status" value="1"/>
</dbReference>
<dbReference type="PROSITE" id="PS00606">
    <property type="entry name" value="KS3_1"/>
    <property type="match status" value="1"/>
</dbReference>
<dbReference type="SUPFAM" id="SSF51735">
    <property type="entry name" value="NAD(P)-binding Rossmann-fold domains"/>
    <property type="match status" value="2"/>
</dbReference>
<dbReference type="SMART" id="SM00822">
    <property type="entry name" value="PKS_KR"/>
    <property type="match status" value="1"/>
</dbReference>
<dbReference type="Gene3D" id="3.10.129.110">
    <property type="entry name" value="Polyketide synthase dehydratase"/>
    <property type="match status" value="1"/>
</dbReference>
<evidence type="ECO:0000256" key="4">
    <source>
        <dbReference type="ARBA" id="ARBA00022679"/>
    </source>
</evidence>
<dbReference type="InterPro" id="IPR016035">
    <property type="entry name" value="Acyl_Trfase/lysoPLipase"/>
</dbReference>
<gene>
    <name evidence="9" type="ORF">DFA_08563</name>
</gene>
<dbReference type="OrthoDB" id="329835at2759"/>
<keyword evidence="3" id="KW-0597">Phosphoprotein</keyword>
<dbReference type="InterPro" id="IPR036291">
    <property type="entry name" value="NAD(P)-bd_dom_sf"/>
</dbReference>
<dbReference type="InterPro" id="IPR042104">
    <property type="entry name" value="PKS_dehydratase_sf"/>
</dbReference>
<feature type="domain" description="Ketosynthase family 3 (KS3)" evidence="7">
    <location>
        <begin position="1"/>
        <end position="359"/>
    </location>
</feature>
<dbReference type="Gene3D" id="3.90.180.10">
    <property type="entry name" value="Medium-chain alcohol dehydrogenases, catalytic domain"/>
    <property type="match status" value="1"/>
</dbReference>
<dbReference type="CDD" id="cd05195">
    <property type="entry name" value="enoyl_red"/>
    <property type="match status" value="1"/>
</dbReference>
<dbReference type="Pfam" id="PF23297">
    <property type="entry name" value="ACP_SdgA_C"/>
    <property type="match status" value="1"/>
</dbReference>
<dbReference type="InterPro" id="IPR016039">
    <property type="entry name" value="Thiolase-like"/>
</dbReference>
<evidence type="ECO:0000313" key="9">
    <source>
        <dbReference type="EMBL" id="EGG17567.1"/>
    </source>
</evidence>
<dbReference type="SUPFAM" id="SSF53901">
    <property type="entry name" value="Thiolase-like"/>
    <property type="match status" value="2"/>
</dbReference>
<evidence type="ECO:0000259" key="7">
    <source>
        <dbReference type="PROSITE" id="PS52004"/>
    </source>
</evidence>
<dbReference type="InterPro" id="IPR020841">
    <property type="entry name" value="PKS_Beta-ketoAc_synthase_dom"/>
</dbReference>
<feature type="region of interest" description="C-terminal hotdog fold" evidence="5">
    <location>
        <begin position="999"/>
        <end position="1154"/>
    </location>
</feature>
<dbReference type="PANTHER" id="PTHR45681:SF6">
    <property type="entry name" value="POLYKETIDE SYNTHASE 37"/>
    <property type="match status" value="1"/>
</dbReference>
<dbReference type="InterPro" id="IPR014030">
    <property type="entry name" value="Ketoacyl_synth_N"/>
</dbReference>
<dbReference type="CDD" id="cd00833">
    <property type="entry name" value="PKS"/>
    <property type="match status" value="1"/>
</dbReference>
<dbReference type="SUPFAM" id="SSF52151">
    <property type="entry name" value="FabD/lysophospholipase-like"/>
    <property type="match status" value="1"/>
</dbReference>